<dbReference type="Gene3D" id="1.10.238.10">
    <property type="entry name" value="EF-hand"/>
    <property type="match status" value="1"/>
</dbReference>
<evidence type="ECO:0000313" key="22">
    <source>
        <dbReference type="Proteomes" id="UP000002494"/>
    </source>
</evidence>
<dbReference type="PANTHER" id="PTHR46823">
    <property type="entry name" value="CALCINEURIN B HOMOLOGOUS PROTEIN 3"/>
    <property type="match status" value="1"/>
</dbReference>
<proteinExistence type="inferred from homology"/>
<keyword evidence="8" id="KW-0519">Myristate</keyword>
<evidence type="ECO:0000256" key="6">
    <source>
        <dbReference type="ARBA" id="ARBA00022475"/>
    </source>
</evidence>
<evidence type="ECO:0000256" key="18">
    <source>
        <dbReference type="ARBA" id="ARBA00041032"/>
    </source>
</evidence>
<reference evidence="21" key="3">
    <citation type="submission" date="2025-09" db="UniProtKB">
        <authorList>
            <consortium name="Ensembl"/>
        </authorList>
    </citation>
    <scope>IDENTIFICATION</scope>
    <source>
        <strain evidence="21">Brown Norway</strain>
    </source>
</reference>
<comment type="similarity">
    <text evidence="17">Belongs to the calcineurin regulatory subunit family. CHP subfamily.</text>
</comment>
<keyword evidence="12" id="KW-0649">Protein kinase inhibitor</keyword>
<evidence type="ECO:0000256" key="9">
    <source>
        <dbReference type="ARBA" id="ARBA00022723"/>
    </source>
</evidence>
<feature type="domain" description="EF-hand" evidence="20">
    <location>
        <begin position="208"/>
        <end position="243"/>
    </location>
</feature>
<reference evidence="21" key="1">
    <citation type="submission" date="2024-01" db="EMBL/GenBank/DDBJ databases">
        <title>GRCr8: a new rat reference genome assembly contstructed from accurate long reads and long range scaffolding.</title>
        <authorList>
            <person name="Doris P.A."/>
            <person name="Kalbfleisch T."/>
            <person name="Li K."/>
            <person name="Howe K."/>
            <person name="Wood J."/>
        </authorList>
    </citation>
    <scope>NUCLEOTIDE SEQUENCE [LARGE SCALE GENOMIC DNA]</scope>
    <source>
        <strain evidence="21">Brown Norway</strain>
    </source>
</reference>
<evidence type="ECO:0000256" key="8">
    <source>
        <dbReference type="ARBA" id="ARBA00022707"/>
    </source>
</evidence>
<keyword evidence="7" id="KW-0963">Cytoplasm</keyword>
<evidence type="ECO:0000313" key="21">
    <source>
        <dbReference type="Ensembl" id="ENSRNOP00000101666.1"/>
    </source>
</evidence>
<evidence type="ECO:0000256" key="14">
    <source>
        <dbReference type="ARBA" id="ARBA00023242"/>
    </source>
</evidence>
<evidence type="ECO:0000256" key="13">
    <source>
        <dbReference type="ARBA" id="ARBA00023136"/>
    </source>
</evidence>
<keyword evidence="14" id="KW-0539">Nucleus</keyword>
<sequence length="312" mass="35262">MRMLHTCWESHFRDPHLPPQGSSGWIKVLIDSWASENTQSIGFGPQLLLNLDVVAHTCNPRAQEVEAGGSGTLSSSLATIVKALELSPAGRKRSSPVSLSHGLVWSRETSPCHKKDGVSSDQIEQLHRRFKQLSGDQPTIRKENFNNVPDLELNPIRSKIVRAFFDNRNLRKGSSGLADEINFEDFLTIMSYFRPIDTTLGEEQVELSRKEKLKFLFHMYDSDSDGRITLEEYRNVVEELLSGNPHIEKESARSIADGAMMEAASVCVGQMEPDQVYEGITFEDFLKIWQGIDIETKMHIRFLNMETIALCH</sequence>
<dbReference type="InterPro" id="IPR011992">
    <property type="entry name" value="EF-hand-dom_pair"/>
</dbReference>
<evidence type="ECO:0000256" key="4">
    <source>
        <dbReference type="ARBA" id="ARBA00004632"/>
    </source>
</evidence>
<keyword evidence="6" id="KW-1003">Cell membrane</keyword>
<evidence type="ECO:0000259" key="20">
    <source>
        <dbReference type="PROSITE" id="PS50222"/>
    </source>
</evidence>
<evidence type="ECO:0000256" key="15">
    <source>
        <dbReference type="ARBA" id="ARBA00023273"/>
    </source>
</evidence>
<keyword evidence="22" id="KW-1185">Reference proteome</keyword>
<reference evidence="21" key="2">
    <citation type="submission" date="2025-08" db="UniProtKB">
        <authorList>
            <consortium name="Ensembl"/>
        </authorList>
    </citation>
    <scope>IDENTIFICATION</scope>
    <source>
        <strain evidence="21">Brown Norway</strain>
    </source>
</reference>
<name>A0ABK0LJW1_RAT</name>
<dbReference type="PROSITE" id="PS50222">
    <property type="entry name" value="EF_HAND_2"/>
    <property type="match status" value="1"/>
</dbReference>
<keyword evidence="15" id="KW-0966">Cell projection</keyword>
<dbReference type="InterPro" id="IPR052490">
    <property type="entry name" value="CHP3"/>
</dbReference>
<keyword evidence="16" id="KW-0449">Lipoprotein</keyword>
<evidence type="ECO:0000256" key="10">
    <source>
        <dbReference type="ARBA" id="ARBA00022782"/>
    </source>
</evidence>
<evidence type="ECO:0000256" key="5">
    <source>
        <dbReference type="ARBA" id="ARBA00004635"/>
    </source>
</evidence>
<gene>
    <name evidence="21" type="primary">Tesc</name>
</gene>
<evidence type="ECO:0000256" key="12">
    <source>
        <dbReference type="ARBA" id="ARBA00023013"/>
    </source>
</evidence>
<evidence type="ECO:0000256" key="17">
    <source>
        <dbReference type="ARBA" id="ARBA00038164"/>
    </source>
</evidence>
<dbReference type="SMART" id="SM00054">
    <property type="entry name" value="EFh"/>
    <property type="match status" value="1"/>
</dbReference>
<dbReference type="Proteomes" id="UP000002494">
    <property type="component" value="Chromosome 12"/>
</dbReference>
<evidence type="ECO:0000256" key="2">
    <source>
        <dbReference type="ARBA" id="ARBA00004496"/>
    </source>
</evidence>
<keyword evidence="9" id="KW-0479">Metal-binding</keyword>
<evidence type="ECO:0000256" key="3">
    <source>
        <dbReference type="ARBA" id="ARBA00004510"/>
    </source>
</evidence>
<evidence type="ECO:0000256" key="16">
    <source>
        <dbReference type="ARBA" id="ARBA00023288"/>
    </source>
</evidence>
<dbReference type="SUPFAM" id="SSF47473">
    <property type="entry name" value="EF-hand"/>
    <property type="match status" value="1"/>
</dbReference>
<evidence type="ECO:0000256" key="19">
    <source>
        <dbReference type="ARBA" id="ARBA00042981"/>
    </source>
</evidence>
<dbReference type="PROSITE" id="PS00018">
    <property type="entry name" value="EF_HAND_1"/>
    <property type="match status" value="1"/>
</dbReference>
<keyword evidence="11" id="KW-0106">Calcium</keyword>
<evidence type="ECO:0000256" key="1">
    <source>
        <dbReference type="ARBA" id="ARBA00004123"/>
    </source>
</evidence>
<dbReference type="InterPro" id="IPR002048">
    <property type="entry name" value="EF_hand_dom"/>
</dbReference>
<evidence type="ECO:0000256" key="11">
    <source>
        <dbReference type="ARBA" id="ARBA00022837"/>
    </source>
</evidence>
<protein>
    <recommendedName>
        <fullName evidence="18">Calcineurin B homologous protein 3</fullName>
    </recommendedName>
    <alternativeName>
        <fullName evidence="19">Tescalcin</fullName>
    </alternativeName>
</protein>
<keyword evidence="10" id="KW-0221">Differentiation</keyword>
<dbReference type="RGD" id="1566317">
    <property type="gene designation" value="Tesc"/>
</dbReference>
<organism evidence="21 22">
    <name type="scientific">Rattus norvegicus</name>
    <name type="common">Rat</name>
    <dbReference type="NCBI Taxonomy" id="10116"/>
    <lineage>
        <taxon>Eukaryota</taxon>
        <taxon>Metazoa</taxon>
        <taxon>Chordata</taxon>
        <taxon>Craniata</taxon>
        <taxon>Vertebrata</taxon>
        <taxon>Euteleostomi</taxon>
        <taxon>Mammalia</taxon>
        <taxon>Eutheria</taxon>
        <taxon>Euarchontoglires</taxon>
        <taxon>Glires</taxon>
        <taxon>Rodentia</taxon>
        <taxon>Myomorpha</taxon>
        <taxon>Muroidea</taxon>
        <taxon>Muridae</taxon>
        <taxon>Murinae</taxon>
        <taxon>Rattus</taxon>
    </lineage>
</organism>
<evidence type="ECO:0000256" key="7">
    <source>
        <dbReference type="ARBA" id="ARBA00022490"/>
    </source>
</evidence>
<keyword evidence="13" id="KW-0472">Membrane</keyword>
<dbReference type="GeneTree" id="ENSGT00940000155845"/>
<dbReference type="InterPro" id="IPR018247">
    <property type="entry name" value="EF_Hand_1_Ca_BS"/>
</dbReference>
<comment type="subcellular location">
    <subcellularLocation>
        <location evidence="3">Cell projection</location>
        <location evidence="3">Lamellipodium</location>
    </subcellularLocation>
    <subcellularLocation>
        <location evidence="4">Cell projection</location>
        <location evidence="4">Ruffle membrane</location>
    </subcellularLocation>
    <subcellularLocation>
        <location evidence="2">Cytoplasm</location>
    </subcellularLocation>
    <subcellularLocation>
        <location evidence="5">Membrane</location>
        <topology evidence="5">Lipid-anchor</topology>
    </subcellularLocation>
    <subcellularLocation>
        <location evidence="1">Nucleus</location>
    </subcellularLocation>
</comment>
<dbReference type="Ensembl" id="ENSRNOT00000130447.1">
    <property type="protein sequence ID" value="ENSRNOP00000101666.1"/>
    <property type="gene ID" value="ENSRNOG00000001128.8"/>
</dbReference>
<accession>A0ABK0LJW1</accession>